<dbReference type="Proteomes" id="UP000010467">
    <property type="component" value="Chromosome"/>
</dbReference>
<proteinExistence type="predicted"/>
<gene>
    <name evidence="4" type="ordered locus">Deipe_3378</name>
</gene>
<dbReference type="AlphaFoldDB" id="L0A6K6"/>
<sequence length="334" mass="37814">MTGVRLGVYIGRFQPLHNAHQQVMLEALSQVEQLVVILGSARAARSIKNPFTVSERQDMITAALQQAGVAPTRLHFMGVRDFWDTPAWASAVREAVSHVQNGAHDLILFGHEKDASSAYLREFPDWTFRPTQVRSALSATPLRRAWLRGDWVTLEDAVPSAVLCWLRDFARRAEYAALQEEALALHHWRAAWTSAPHTPTFVSAHALVQSERAVLLHRRVQMPGRSLWQLPGGLLHPQASLRDSATRHLREQTGLDTSLPPPEIVLTFDHPERSLLGREVAYVHAWRIPHHRFAASASSHWLHDDEALAQPEQFYADHYRLLELTLERLEKRGG</sequence>
<dbReference type="eggNOG" id="COG1056">
    <property type="taxonomic scope" value="Bacteria"/>
</dbReference>
<dbReference type="PANTHER" id="PTHR21342:SF0">
    <property type="entry name" value="BIFUNCTIONAL NMN ADENYLYLTRANSFERASE_NUDIX HYDROLASE"/>
    <property type="match status" value="1"/>
</dbReference>
<dbReference type="SUPFAM" id="SSF55811">
    <property type="entry name" value="Nudix"/>
    <property type="match status" value="1"/>
</dbReference>
<dbReference type="PROSITE" id="PS51462">
    <property type="entry name" value="NUDIX"/>
    <property type="match status" value="1"/>
</dbReference>
<dbReference type="OrthoDB" id="9786141at2"/>
<dbReference type="InterPro" id="IPR000086">
    <property type="entry name" value="NUDIX_hydrolase_dom"/>
</dbReference>
<dbReference type="PANTHER" id="PTHR21342">
    <property type="entry name" value="PHOSPHOPANTETHEINE ADENYLYLTRANSFERASE"/>
    <property type="match status" value="1"/>
</dbReference>
<dbReference type="NCBIfam" id="TIGR00125">
    <property type="entry name" value="cyt_tran_rel"/>
    <property type="match status" value="1"/>
</dbReference>
<evidence type="ECO:0000256" key="2">
    <source>
        <dbReference type="ARBA" id="ARBA00022695"/>
    </source>
</evidence>
<dbReference type="InterPro" id="IPR015797">
    <property type="entry name" value="NUDIX_hydrolase-like_dom_sf"/>
</dbReference>
<name>L0A6K6_DEIPD</name>
<keyword evidence="2" id="KW-0548">Nucleotidyltransferase</keyword>
<protein>
    <submittedName>
        <fullName evidence="4">Cytidyltransferase-related enzyme</fullName>
    </submittedName>
</protein>
<dbReference type="InterPro" id="IPR014729">
    <property type="entry name" value="Rossmann-like_a/b/a_fold"/>
</dbReference>
<dbReference type="SUPFAM" id="SSF52374">
    <property type="entry name" value="Nucleotidylyl transferase"/>
    <property type="match status" value="1"/>
</dbReference>
<evidence type="ECO:0000256" key="1">
    <source>
        <dbReference type="ARBA" id="ARBA00022679"/>
    </source>
</evidence>
<evidence type="ECO:0000313" key="4">
    <source>
        <dbReference type="EMBL" id="AFZ68817.1"/>
    </source>
</evidence>
<organism evidence="4 5">
    <name type="scientific">Deinococcus peraridilitoris (strain DSM 19664 / LMG 22246 / CIP 109416 / KR-200)</name>
    <dbReference type="NCBI Taxonomy" id="937777"/>
    <lineage>
        <taxon>Bacteria</taxon>
        <taxon>Thermotogati</taxon>
        <taxon>Deinococcota</taxon>
        <taxon>Deinococci</taxon>
        <taxon>Deinococcales</taxon>
        <taxon>Deinococcaceae</taxon>
        <taxon>Deinococcus</taxon>
    </lineage>
</organism>
<dbReference type="Pfam" id="PF01467">
    <property type="entry name" value="CTP_transf_like"/>
    <property type="match status" value="1"/>
</dbReference>
<dbReference type="Gene3D" id="3.40.50.620">
    <property type="entry name" value="HUPs"/>
    <property type="match status" value="1"/>
</dbReference>
<dbReference type="STRING" id="937777.Deipe_3378"/>
<reference evidence="5" key="1">
    <citation type="submission" date="2012-03" db="EMBL/GenBank/DDBJ databases">
        <title>Complete sequence of chromosome of Deinococcus peraridilitoris DSM 19664.</title>
        <authorList>
            <person name="Lucas S."/>
            <person name="Copeland A."/>
            <person name="Lapidus A."/>
            <person name="Glavina del Rio T."/>
            <person name="Dalin E."/>
            <person name="Tice H."/>
            <person name="Bruce D."/>
            <person name="Goodwin L."/>
            <person name="Pitluck S."/>
            <person name="Peters L."/>
            <person name="Mikhailova N."/>
            <person name="Lu M."/>
            <person name="Kyrpides N."/>
            <person name="Mavromatis K."/>
            <person name="Ivanova N."/>
            <person name="Brettin T."/>
            <person name="Detter J.C."/>
            <person name="Han C."/>
            <person name="Larimer F."/>
            <person name="Land M."/>
            <person name="Hauser L."/>
            <person name="Markowitz V."/>
            <person name="Cheng J.-F."/>
            <person name="Hugenholtz P."/>
            <person name="Woyke T."/>
            <person name="Wu D."/>
            <person name="Pukall R."/>
            <person name="Steenblock K."/>
            <person name="Brambilla E."/>
            <person name="Klenk H.-P."/>
            <person name="Eisen J.A."/>
        </authorList>
    </citation>
    <scope>NUCLEOTIDE SEQUENCE [LARGE SCALE GENOMIC DNA]</scope>
    <source>
        <strain evidence="5">DSM 19664 / LMG 22246 / CIP 109416 / KR-200</strain>
    </source>
</reference>
<dbReference type="Pfam" id="PF00293">
    <property type="entry name" value="NUDIX"/>
    <property type="match status" value="1"/>
</dbReference>
<keyword evidence="1 4" id="KW-0808">Transferase</keyword>
<dbReference type="eggNOG" id="COG1051">
    <property type="taxonomic scope" value="Bacteria"/>
</dbReference>
<dbReference type="InterPro" id="IPR004821">
    <property type="entry name" value="Cyt_trans-like"/>
</dbReference>
<dbReference type="PATRIC" id="fig|937777.3.peg.3392"/>
<dbReference type="GO" id="GO:0016779">
    <property type="term" value="F:nucleotidyltransferase activity"/>
    <property type="evidence" value="ECO:0007669"/>
    <property type="project" value="UniProtKB-KW"/>
</dbReference>
<evidence type="ECO:0000259" key="3">
    <source>
        <dbReference type="PROSITE" id="PS51462"/>
    </source>
</evidence>
<dbReference type="Gene3D" id="3.90.79.10">
    <property type="entry name" value="Nucleoside Triphosphate Pyrophosphohydrolase"/>
    <property type="match status" value="1"/>
</dbReference>
<evidence type="ECO:0000313" key="5">
    <source>
        <dbReference type="Proteomes" id="UP000010467"/>
    </source>
</evidence>
<keyword evidence="5" id="KW-1185">Reference proteome</keyword>
<dbReference type="RefSeq" id="WP_015237115.1">
    <property type="nucleotide sequence ID" value="NC_019793.1"/>
</dbReference>
<dbReference type="EMBL" id="CP003382">
    <property type="protein sequence ID" value="AFZ68817.1"/>
    <property type="molecule type" value="Genomic_DNA"/>
</dbReference>
<dbReference type="KEGG" id="dpd:Deipe_3378"/>
<accession>L0A6K6</accession>
<feature type="domain" description="Nudix hydrolase" evidence="3">
    <location>
        <begin position="199"/>
        <end position="325"/>
    </location>
</feature>
<dbReference type="HOGENOM" id="CLU_068406_0_0_0"/>